<accession>A0ABV0ZFV1</accession>
<name>A0ABV0ZFV1_9TELE</name>
<evidence type="ECO:0000313" key="1">
    <source>
        <dbReference type="EMBL" id="MEQ2304866.1"/>
    </source>
</evidence>
<protein>
    <submittedName>
        <fullName evidence="1">Uncharacterized protein</fullName>
    </submittedName>
</protein>
<keyword evidence="2" id="KW-1185">Reference proteome</keyword>
<gene>
    <name evidence="1" type="ORF">AMECASPLE_031760</name>
</gene>
<proteinExistence type="predicted"/>
<organism evidence="1 2">
    <name type="scientific">Ameca splendens</name>
    <dbReference type="NCBI Taxonomy" id="208324"/>
    <lineage>
        <taxon>Eukaryota</taxon>
        <taxon>Metazoa</taxon>
        <taxon>Chordata</taxon>
        <taxon>Craniata</taxon>
        <taxon>Vertebrata</taxon>
        <taxon>Euteleostomi</taxon>
        <taxon>Actinopterygii</taxon>
        <taxon>Neopterygii</taxon>
        <taxon>Teleostei</taxon>
        <taxon>Neoteleostei</taxon>
        <taxon>Acanthomorphata</taxon>
        <taxon>Ovalentaria</taxon>
        <taxon>Atherinomorphae</taxon>
        <taxon>Cyprinodontiformes</taxon>
        <taxon>Goodeidae</taxon>
        <taxon>Ameca</taxon>
    </lineage>
</organism>
<dbReference type="EMBL" id="JAHRIP010060433">
    <property type="protein sequence ID" value="MEQ2304866.1"/>
    <property type="molecule type" value="Genomic_DNA"/>
</dbReference>
<dbReference type="Proteomes" id="UP001469553">
    <property type="component" value="Unassembled WGS sequence"/>
</dbReference>
<reference evidence="1 2" key="1">
    <citation type="submission" date="2021-06" db="EMBL/GenBank/DDBJ databases">
        <authorList>
            <person name="Palmer J.M."/>
        </authorList>
    </citation>
    <scope>NUCLEOTIDE SEQUENCE [LARGE SCALE GENOMIC DNA]</scope>
    <source>
        <strain evidence="1 2">AS_MEX2019</strain>
        <tissue evidence="1">Muscle</tissue>
    </source>
</reference>
<evidence type="ECO:0000313" key="2">
    <source>
        <dbReference type="Proteomes" id="UP001469553"/>
    </source>
</evidence>
<sequence length="109" mass="11648">MGPTGHSLVFRPWTAQNRGTEWGRLMSVATAGERTLPPRVSLPLPSSASERRLTDFADCEGHPTNDSTRVPPSFYSGGLGRRHRLPQETLAFQVLAGAIPGAAGDPHGC</sequence>
<comment type="caution">
    <text evidence="1">The sequence shown here is derived from an EMBL/GenBank/DDBJ whole genome shotgun (WGS) entry which is preliminary data.</text>
</comment>